<reference evidence="3" key="1">
    <citation type="submission" date="2015-02" db="EMBL/GenBank/DDBJ databases">
        <title>Characterization of two novel Thaumarchaeota isolated from the Northern Adriatic Sea.</title>
        <authorList>
            <person name="Bayer B."/>
            <person name="Vojvoda J."/>
            <person name="Offre P."/>
            <person name="Srivastava A."/>
            <person name="Elisabeth N."/>
            <person name="Garcia J.A.L."/>
            <person name="Schleper C."/>
            <person name="Herndl G.J."/>
        </authorList>
    </citation>
    <scope>NUCLEOTIDE SEQUENCE [LARGE SCALE GENOMIC DNA]</scope>
    <source>
        <strain evidence="3">D3C</strain>
    </source>
</reference>
<dbReference type="RefSeq" id="WP_148702323.1">
    <property type="nucleotide sequence ID" value="NZ_CP010868.1"/>
</dbReference>
<reference evidence="2 3" key="3">
    <citation type="journal article" date="2019" name="Int. J. Syst. Evol. Microbiol.">
        <title>Nitrosopumilus adriaticus sp. nov. and Nitrosopumilus piranensis sp. nov., two ammonia-oxidizing archaea from the Adriatic Sea and members of the class Nitrososphaeria.</title>
        <authorList>
            <person name="Bayer B."/>
            <person name="Vojvoda J."/>
            <person name="Reinthaler T."/>
            <person name="Reyes C."/>
            <person name="Pinto M."/>
            <person name="Herndl G.J."/>
        </authorList>
    </citation>
    <scope>NUCLEOTIDE SEQUENCE [LARGE SCALE GENOMIC DNA]</scope>
    <source>
        <strain evidence="2 3">D3C</strain>
    </source>
</reference>
<evidence type="ECO:0000313" key="2">
    <source>
        <dbReference type="EMBL" id="AJM91294.1"/>
    </source>
</evidence>
<dbReference type="Proteomes" id="UP000032027">
    <property type="component" value="Chromosome"/>
</dbReference>
<dbReference type="STRING" id="1582439.NPIRD3C_0070"/>
<dbReference type="GeneID" id="41599243"/>
<feature type="domain" description="Carrier" evidence="1">
    <location>
        <begin position="4"/>
        <end position="70"/>
    </location>
</feature>
<dbReference type="PATRIC" id="fig|1582439.9.peg.70"/>
<keyword evidence="3" id="KW-1185">Reference proteome</keyword>
<protein>
    <recommendedName>
        <fullName evidence="1">Carrier domain-containing protein</fullName>
    </recommendedName>
</protein>
<dbReference type="SUPFAM" id="SSF47336">
    <property type="entry name" value="ACP-like"/>
    <property type="match status" value="1"/>
</dbReference>
<dbReference type="AlphaFoldDB" id="A0A0C5BT23"/>
<dbReference type="OrthoDB" id="9245at2157"/>
<dbReference type="InterPro" id="IPR009081">
    <property type="entry name" value="PP-bd_ACP"/>
</dbReference>
<dbReference type="EMBL" id="CP010868">
    <property type="protein sequence ID" value="AJM91294.1"/>
    <property type="molecule type" value="Genomic_DNA"/>
</dbReference>
<dbReference type="InterPro" id="IPR036736">
    <property type="entry name" value="ACP-like_sf"/>
</dbReference>
<organism evidence="2 3">
    <name type="scientific">Nitrosopumilus piranensis</name>
    <dbReference type="NCBI Taxonomy" id="1582439"/>
    <lineage>
        <taxon>Archaea</taxon>
        <taxon>Nitrososphaerota</taxon>
        <taxon>Nitrososphaeria</taxon>
        <taxon>Nitrosopumilales</taxon>
        <taxon>Nitrosopumilaceae</taxon>
        <taxon>Nitrosopumilus</taxon>
    </lineage>
</organism>
<dbReference type="HOGENOM" id="CLU_108696_20_4_2"/>
<dbReference type="Gene3D" id="1.10.1200.10">
    <property type="entry name" value="ACP-like"/>
    <property type="match status" value="1"/>
</dbReference>
<evidence type="ECO:0000259" key="1">
    <source>
        <dbReference type="Pfam" id="PF00550"/>
    </source>
</evidence>
<gene>
    <name evidence="2" type="ORF">NPIRD3C_0070</name>
</gene>
<accession>A0A0C5BT23</accession>
<name>A0A0C5BT23_9ARCH</name>
<evidence type="ECO:0000313" key="3">
    <source>
        <dbReference type="Proteomes" id="UP000032027"/>
    </source>
</evidence>
<proteinExistence type="predicted"/>
<dbReference type="Pfam" id="PF00550">
    <property type="entry name" value="PP-binding"/>
    <property type="match status" value="1"/>
</dbReference>
<sequence length="79" mass="8873">MSKKLFEIIAHVMSIPVSEINDKSGPDTIESWDSFNGLVLLDELESTFGVKFSLEEITDVKTVEDIKKHLVNHGVNLDE</sequence>
<dbReference type="KEGG" id="nid:NPIRD3C_0070"/>
<reference evidence="2 3" key="2">
    <citation type="journal article" date="2016" name="ISME J.">
        <title>Physiological and genomic characterization of two novel marine thaumarchaeal strains indicates niche differentiation.</title>
        <authorList>
            <person name="Bayer B."/>
            <person name="Vojvoda J."/>
            <person name="Offre P."/>
            <person name="Alves R.J."/>
            <person name="Elisabeth N.H."/>
            <person name="Garcia J.A."/>
            <person name="Volland J.M."/>
            <person name="Srivastava A."/>
            <person name="Schleper C."/>
            <person name="Herndl G.J."/>
        </authorList>
    </citation>
    <scope>NUCLEOTIDE SEQUENCE [LARGE SCALE GENOMIC DNA]</scope>
    <source>
        <strain evidence="2 3">D3C</strain>
    </source>
</reference>